<dbReference type="InterPro" id="IPR013576">
    <property type="entry name" value="IGF2_C"/>
</dbReference>
<dbReference type="InterPro" id="IPR022334">
    <property type="entry name" value="IGF2"/>
</dbReference>
<dbReference type="GO" id="GO:0005159">
    <property type="term" value="F:insulin-like growth factor receptor binding"/>
    <property type="evidence" value="ECO:0007669"/>
    <property type="project" value="TreeGrafter"/>
</dbReference>
<protein>
    <recommendedName>
        <fullName evidence="7">Insulin-like growth factor 2</fullName>
    </recommendedName>
    <alternativeName>
        <fullName evidence="8">Insulin-like growth factor II</fullName>
    </alternativeName>
</protein>
<feature type="disulfide bond" evidence="9">
    <location>
        <begin position="62"/>
        <end position="102"/>
    </location>
</feature>
<keyword evidence="6 9" id="KW-1015">Disulfide bond</keyword>
<comment type="similarity">
    <text evidence="2 10">Belongs to the insulin family.</text>
</comment>
<dbReference type="PROSITE" id="PS00262">
    <property type="entry name" value="INSULIN"/>
    <property type="match status" value="1"/>
</dbReference>
<dbReference type="InterPro" id="IPR036438">
    <property type="entry name" value="Insulin-like_sf"/>
</dbReference>
<reference evidence="13" key="2">
    <citation type="submission" date="2025-08" db="UniProtKB">
        <authorList>
            <consortium name="Ensembl"/>
        </authorList>
    </citation>
    <scope>IDENTIFICATION</scope>
</reference>
<evidence type="ECO:0000256" key="7">
    <source>
        <dbReference type="ARBA" id="ARBA00049761"/>
    </source>
</evidence>
<name>A0A8C4RHN3_ERPCA</name>
<dbReference type="Pfam" id="PF08365">
    <property type="entry name" value="IGF2_C"/>
    <property type="match status" value="1"/>
</dbReference>
<dbReference type="RefSeq" id="XP_028649353.1">
    <property type="nucleotide sequence ID" value="XM_028793520.2"/>
</dbReference>
<comment type="subcellular location">
    <subcellularLocation>
        <location evidence="1 10">Secreted</location>
    </subcellularLocation>
</comment>
<feature type="transmembrane region" description="Helical" evidence="11">
    <location>
        <begin position="37"/>
        <end position="56"/>
    </location>
</feature>
<evidence type="ECO:0000313" key="14">
    <source>
        <dbReference type="Proteomes" id="UP000694620"/>
    </source>
</evidence>
<dbReference type="InterPro" id="IPR022352">
    <property type="entry name" value="Ins/IGF/rlx"/>
</dbReference>
<evidence type="ECO:0000256" key="4">
    <source>
        <dbReference type="ARBA" id="ARBA00022729"/>
    </source>
</evidence>
<dbReference type="SMART" id="SM00078">
    <property type="entry name" value="IlGF"/>
    <property type="match status" value="1"/>
</dbReference>
<evidence type="ECO:0000313" key="13">
    <source>
        <dbReference type="Ensembl" id="ENSECRP00000002644.1"/>
    </source>
</evidence>
<keyword evidence="11" id="KW-0812">Transmembrane</keyword>
<dbReference type="FunFam" id="1.10.100.10:FF:000002">
    <property type="entry name" value="Insulin-like growth factor II preproprotein"/>
    <property type="match status" value="1"/>
</dbReference>
<dbReference type="Proteomes" id="UP000694620">
    <property type="component" value="Chromosome 2"/>
</dbReference>
<evidence type="ECO:0000256" key="9">
    <source>
        <dbReference type="PIRSR" id="PIRSR622350-50"/>
    </source>
</evidence>
<dbReference type="PRINTS" id="PR02002">
    <property type="entry name" value="INSLNLIKEGF"/>
</dbReference>
<dbReference type="Ensembl" id="ENSECRT00000002685.1">
    <property type="protein sequence ID" value="ENSECRP00000002644.1"/>
    <property type="gene ID" value="ENSECRG00000001808.1"/>
</dbReference>
<dbReference type="InterPro" id="IPR016179">
    <property type="entry name" value="Insulin-like"/>
</dbReference>
<evidence type="ECO:0000256" key="8">
    <source>
        <dbReference type="ARBA" id="ARBA00049823"/>
    </source>
</evidence>
<organism evidence="13 14">
    <name type="scientific">Erpetoichthys calabaricus</name>
    <name type="common">Rope fish</name>
    <name type="synonym">Calamoichthys calabaricus</name>
    <dbReference type="NCBI Taxonomy" id="27687"/>
    <lineage>
        <taxon>Eukaryota</taxon>
        <taxon>Metazoa</taxon>
        <taxon>Chordata</taxon>
        <taxon>Craniata</taxon>
        <taxon>Vertebrata</taxon>
        <taxon>Euteleostomi</taxon>
        <taxon>Actinopterygii</taxon>
        <taxon>Polypteriformes</taxon>
        <taxon>Polypteridae</taxon>
        <taxon>Erpetoichthys</taxon>
    </lineage>
</organism>
<evidence type="ECO:0000256" key="11">
    <source>
        <dbReference type="SAM" id="Phobius"/>
    </source>
</evidence>
<dbReference type="GO" id="GO:0005615">
    <property type="term" value="C:extracellular space"/>
    <property type="evidence" value="ECO:0007669"/>
    <property type="project" value="InterPro"/>
</dbReference>
<dbReference type="OrthoDB" id="9449995at2759"/>
<dbReference type="PANTHER" id="PTHR46886:SF1">
    <property type="entry name" value="INSULIN-LIKE GROWTH FACTOR II"/>
    <property type="match status" value="1"/>
</dbReference>
<dbReference type="PRINTS" id="PR00276">
    <property type="entry name" value="INSULINFAMLY"/>
</dbReference>
<dbReference type="GO" id="GO:0005179">
    <property type="term" value="F:hormone activity"/>
    <property type="evidence" value="ECO:0007669"/>
    <property type="project" value="InterPro"/>
</dbReference>
<dbReference type="PANTHER" id="PTHR46886">
    <property type="entry name" value="INSULIN-LIKE GROWTH FACTOR II"/>
    <property type="match status" value="1"/>
</dbReference>
<dbReference type="PRINTS" id="PR02006">
    <property type="entry name" value="INSLNLIKEGF2"/>
</dbReference>
<evidence type="ECO:0000256" key="6">
    <source>
        <dbReference type="ARBA" id="ARBA00023157"/>
    </source>
</evidence>
<evidence type="ECO:0000256" key="5">
    <source>
        <dbReference type="ARBA" id="ARBA00023030"/>
    </source>
</evidence>
<dbReference type="GeneTree" id="ENSGT00940000160745"/>
<dbReference type="GO" id="GO:0046628">
    <property type="term" value="P:positive regulation of insulin receptor signaling pathway"/>
    <property type="evidence" value="ECO:0007669"/>
    <property type="project" value="TreeGrafter"/>
</dbReference>
<dbReference type="AlphaFoldDB" id="A0A8C4RHN3"/>
<dbReference type="SUPFAM" id="SSF56994">
    <property type="entry name" value="Insulin-like"/>
    <property type="match status" value="1"/>
</dbReference>
<dbReference type="GO" id="GO:0042104">
    <property type="term" value="P:positive regulation of activated T cell proliferation"/>
    <property type="evidence" value="ECO:0007669"/>
    <property type="project" value="TreeGrafter"/>
</dbReference>
<keyword evidence="11" id="KW-1133">Transmembrane helix</keyword>
<evidence type="ECO:0000256" key="3">
    <source>
        <dbReference type="ARBA" id="ARBA00022525"/>
    </source>
</evidence>
<dbReference type="InterPro" id="IPR022350">
    <property type="entry name" value="IGF-1/2"/>
</dbReference>
<gene>
    <name evidence="13" type="primary">igf2b</name>
</gene>
<keyword evidence="11" id="KW-0472">Membrane</keyword>
<feature type="domain" description="Insulin-like" evidence="12">
    <location>
        <begin position="59"/>
        <end position="115"/>
    </location>
</feature>
<dbReference type="GO" id="GO:1905564">
    <property type="term" value="P:positive regulation of vascular endothelial cell proliferation"/>
    <property type="evidence" value="ECO:0007669"/>
    <property type="project" value="TreeGrafter"/>
</dbReference>
<evidence type="ECO:0000256" key="2">
    <source>
        <dbReference type="ARBA" id="ARBA00009034"/>
    </source>
</evidence>
<keyword evidence="14" id="KW-1185">Reference proteome</keyword>
<dbReference type="Gene3D" id="1.10.100.10">
    <property type="entry name" value="Insulin-like"/>
    <property type="match status" value="1"/>
</dbReference>
<dbReference type="GO" id="GO:0008083">
    <property type="term" value="F:growth factor activity"/>
    <property type="evidence" value="ECO:0007669"/>
    <property type="project" value="UniProtKB-KW"/>
</dbReference>
<dbReference type="GO" id="GO:0045944">
    <property type="term" value="P:positive regulation of transcription by RNA polymerase II"/>
    <property type="evidence" value="ECO:0007669"/>
    <property type="project" value="TreeGrafter"/>
</dbReference>
<dbReference type="GeneID" id="114645698"/>
<feature type="disulfide bond" evidence="9">
    <location>
        <begin position="101"/>
        <end position="106"/>
    </location>
</feature>
<keyword evidence="4" id="KW-0732">Signal</keyword>
<dbReference type="InterPro" id="IPR022353">
    <property type="entry name" value="Insulin_CS"/>
</dbReference>
<reference evidence="13" key="3">
    <citation type="submission" date="2025-09" db="UniProtKB">
        <authorList>
            <consortium name="Ensembl"/>
        </authorList>
    </citation>
    <scope>IDENTIFICATION</scope>
</reference>
<feature type="disulfide bond" evidence="9">
    <location>
        <begin position="74"/>
        <end position="115"/>
    </location>
</feature>
<keyword evidence="5" id="KW-0339">Growth factor</keyword>
<proteinExistence type="inferred from homology"/>
<sequence length="216" mass="24776">MDDHRRYNCQTYCQTCLETGNISSTFKIRRTTTSRQLLFFTIVLTFYIVDVADSFASAETLCGGELVDTLQFVCGDRGFYFSRPPSRSNIRRAQKGIVEECCFRSCDLGLLETYCAKPAKSERDLSSTSPQVIPVLNKDILKKPVVTKYSRLDLWQKKAAQRLRRGIPPILRTKKLWRRAEEIRAKEHTLFHRPLITLPSQLPLIGQSSTEKVSHV</sequence>
<evidence type="ECO:0000259" key="12">
    <source>
        <dbReference type="SMART" id="SM00078"/>
    </source>
</evidence>
<evidence type="ECO:0000256" key="10">
    <source>
        <dbReference type="RuleBase" id="RU000406"/>
    </source>
</evidence>
<dbReference type="GO" id="GO:0043539">
    <property type="term" value="F:protein serine/threonine kinase activator activity"/>
    <property type="evidence" value="ECO:0007669"/>
    <property type="project" value="TreeGrafter"/>
</dbReference>
<dbReference type="CDD" id="cd04368">
    <property type="entry name" value="IlGF"/>
    <property type="match status" value="1"/>
</dbReference>
<accession>A0A8C4RHN3</accession>
<reference evidence="13" key="1">
    <citation type="submission" date="2021-06" db="EMBL/GenBank/DDBJ databases">
        <authorList>
            <consortium name="Wellcome Sanger Institute Data Sharing"/>
        </authorList>
    </citation>
    <scope>NUCLEOTIDE SEQUENCE [LARGE SCALE GENOMIC DNA]</scope>
</reference>
<dbReference type="GO" id="GO:0051147">
    <property type="term" value="P:regulation of muscle cell differentiation"/>
    <property type="evidence" value="ECO:0007669"/>
    <property type="project" value="TreeGrafter"/>
</dbReference>
<dbReference type="Pfam" id="PF00049">
    <property type="entry name" value="Insulin"/>
    <property type="match status" value="1"/>
</dbReference>
<dbReference type="GO" id="GO:0043410">
    <property type="term" value="P:positive regulation of MAPK cascade"/>
    <property type="evidence" value="ECO:0007669"/>
    <property type="project" value="TreeGrafter"/>
</dbReference>
<keyword evidence="3 10" id="KW-0964">Secreted</keyword>
<evidence type="ECO:0000256" key="1">
    <source>
        <dbReference type="ARBA" id="ARBA00004613"/>
    </source>
</evidence>